<keyword evidence="7" id="KW-0175">Coiled coil</keyword>
<keyword evidence="11" id="KW-1185">Reference proteome</keyword>
<dbReference type="InterPro" id="IPR011006">
    <property type="entry name" value="CheY-like_superfamily"/>
</dbReference>
<dbReference type="CDD" id="cd00156">
    <property type="entry name" value="REC"/>
    <property type="match status" value="1"/>
</dbReference>
<evidence type="ECO:0000256" key="3">
    <source>
        <dbReference type="ARBA" id="ARBA00022553"/>
    </source>
</evidence>
<organism evidence="10 11">
    <name type="scientific">Piscinibacter sakaiensis</name>
    <name type="common">Ideonella sakaiensis</name>
    <dbReference type="NCBI Taxonomy" id="1547922"/>
    <lineage>
        <taxon>Bacteria</taxon>
        <taxon>Pseudomonadati</taxon>
        <taxon>Pseudomonadota</taxon>
        <taxon>Betaproteobacteria</taxon>
        <taxon>Burkholderiales</taxon>
        <taxon>Sphaerotilaceae</taxon>
        <taxon>Piscinibacter</taxon>
    </lineage>
</organism>
<dbReference type="SMART" id="SM00388">
    <property type="entry name" value="HisKA"/>
    <property type="match status" value="1"/>
</dbReference>
<dbReference type="OrthoDB" id="6114847at2"/>
<dbReference type="PROSITE" id="PS50110">
    <property type="entry name" value="RESPONSE_REGULATORY"/>
    <property type="match status" value="1"/>
</dbReference>
<dbReference type="InterPro" id="IPR036890">
    <property type="entry name" value="HATPase_C_sf"/>
</dbReference>
<dbReference type="GO" id="GO:0005886">
    <property type="term" value="C:plasma membrane"/>
    <property type="evidence" value="ECO:0007669"/>
    <property type="project" value="TreeGrafter"/>
</dbReference>
<dbReference type="STRING" id="1547922.ISF6_0965"/>
<protein>
    <recommendedName>
        <fullName evidence="2">histidine kinase</fullName>
        <ecNumber evidence="2">2.7.13.3</ecNumber>
    </recommendedName>
</protein>
<dbReference type="SUPFAM" id="SSF55874">
    <property type="entry name" value="ATPase domain of HSP90 chaperone/DNA topoisomerase II/histidine kinase"/>
    <property type="match status" value="1"/>
</dbReference>
<gene>
    <name evidence="10" type="ORF">ISF6_0965</name>
</gene>
<dbReference type="Gene3D" id="1.25.40.10">
    <property type="entry name" value="Tetratricopeptide repeat domain"/>
    <property type="match status" value="1"/>
</dbReference>
<dbReference type="InterPro" id="IPR036097">
    <property type="entry name" value="HisK_dim/P_sf"/>
</dbReference>
<dbReference type="SUPFAM" id="SSF48452">
    <property type="entry name" value="TPR-like"/>
    <property type="match status" value="1"/>
</dbReference>
<name>A0A0K8NYI6_PISS1</name>
<dbReference type="Gene3D" id="3.40.50.2300">
    <property type="match status" value="1"/>
</dbReference>
<dbReference type="Gene3D" id="3.30.565.10">
    <property type="entry name" value="Histidine kinase-like ATPase, C-terminal domain"/>
    <property type="match status" value="1"/>
</dbReference>
<dbReference type="Pfam" id="PF00072">
    <property type="entry name" value="Response_reg"/>
    <property type="match status" value="1"/>
</dbReference>
<feature type="modified residue" description="4-aspartylphosphate" evidence="6">
    <location>
        <position position="713"/>
    </location>
</feature>
<dbReference type="PANTHER" id="PTHR43047:SF9">
    <property type="entry name" value="HISTIDINE KINASE"/>
    <property type="match status" value="1"/>
</dbReference>
<dbReference type="AlphaFoldDB" id="A0A0K8NYI6"/>
<dbReference type="EMBL" id="BBYR01000019">
    <property type="protein sequence ID" value="GAP35359.1"/>
    <property type="molecule type" value="Genomic_DNA"/>
</dbReference>
<dbReference type="PANTHER" id="PTHR43047">
    <property type="entry name" value="TWO-COMPONENT HISTIDINE PROTEIN KINASE"/>
    <property type="match status" value="1"/>
</dbReference>
<dbReference type="Pfam" id="PF00512">
    <property type="entry name" value="HisKA"/>
    <property type="match status" value="1"/>
</dbReference>
<evidence type="ECO:0000259" key="9">
    <source>
        <dbReference type="PROSITE" id="PS50110"/>
    </source>
</evidence>
<dbReference type="SMART" id="SM00448">
    <property type="entry name" value="REC"/>
    <property type="match status" value="1"/>
</dbReference>
<dbReference type="SUPFAM" id="SSF52172">
    <property type="entry name" value="CheY-like"/>
    <property type="match status" value="1"/>
</dbReference>
<accession>A0A0K8NYI6</accession>
<dbReference type="InterPro" id="IPR003594">
    <property type="entry name" value="HATPase_dom"/>
</dbReference>
<evidence type="ECO:0000256" key="1">
    <source>
        <dbReference type="ARBA" id="ARBA00000085"/>
    </source>
</evidence>
<dbReference type="InterPro" id="IPR005467">
    <property type="entry name" value="His_kinase_dom"/>
</dbReference>
<keyword evidence="5" id="KW-0418">Kinase</keyword>
<dbReference type="SMART" id="SM00387">
    <property type="entry name" value="HATPase_c"/>
    <property type="match status" value="1"/>
</dbReference>
<comment type="caution">
    <text evidence="10">The sequence shown here is derived from an EMBL/GenBank/DDBJ whole genome shotgun (WGS) entry which is preliminary data.</text>
</comment>
<evidence type="ECO:0000256" key="6">
    <source>
        <dbReference type="PROSITE-ProRule" id="PRU00169"/>
    </source>
</evidence>
<dbReference type="InterPro" id="IPR001789">
    <property type="entry name" value="Sig_transdc_resp-reg_receiver"/>
</dbReference>
<evidence type="ECO:0000259" key="8">
    <source>
        <dbReference type="PROSITE" id="PS50109"/>
    </source>
</evidence>
<dbReference type="RefSeq" id="WP_054019418.1">
    <property type="nucleotide sequence ID" value="NZ_BBYR01000019.1"/>
</dbReference>
<dbReference type="SUPFAM" id="SSF47384">
    <property type="entry name" value="Homodimeric domain of signal transducing histidine kinase"/>
    <property type="match status" value="1"/>
</dbReference>
<feature type="coiled-coil region" evidence="7">
    <location>
        <begin position="369"/>
        <end position="406"/>
    </location>
</feature>
<dbReference type="PRINTS" id="PR00344">
    <property type="entry name" value="BCTRLSENSOR"/>
</dbReference>
<reference evidence="11" key="1">
    <citation type="submission" date="2015-07" db="EMBL/GenBank/DDBJ databases">
        <title>Discovery of a poly(ethylene terephthalate assimilation.</title>
        <authorList>
            <person name="Yoshida S."/>
            <person name="Hiraga K."/>
            <person name="Takehana T."/>
            <person name="Taniguchi I."/>
            <person name="Yamaji H."/>
            <person name="Maeda Y."/>
            <person name="Toyohara K."/>
            <person name="Miyamoto K."/>
            <person name="Kimura Y."/>
            <person name="Oda K."/>
        </authorList>
    </citation>
    <scope>NUCLEOTIDE SEQUENCE [LARGE SCALE GENOMIC DNA]</scope>
    <source>
        <strain evidence="11">NBRC 110686 / TISTR 2288 / 201-F6</strain>
    </source>
</reference>
<keyword evidence="4" id="KW-0808">Transferase</keyword>
<sequence length="793" mass="84965">MPDALPTLLRLAWTQRYRDPRRLVDVACEIERAAAGVPGPTAWAGLHQAWGWRFRGDPARAEACRVRAAETFEALVDPAGLAATRVLQAHGLWQAQQPAAALALVDGDAVEPPRDALERQVAHATRASILADLGRWDASMRERYAALHAARATQEPAAVGHALALLGGLQADYANLEDALRLTTEAEQACTAAGATHAGIVASMNRLNALVALGLHDEAVAVTQRMLALCERITPVQQEQAHIQFAWALVRAGQPAQAQALLDRSVELRRLGHLLEWTLTQAEIWNAQGRHAPARALCEDWLARQPAGINRESPAERLRLHQAAALACEALGDLAATVRYQREGQRLYEQMVGRSARAKRLTLEIEFELERERHARDEAERQRQAAVAERERLDALNRALEAASLAKSRFLAAASHDLRQPVHALALQVAALRAHLADDVQQDMAARIERCVGALGGMFNALLDLSRIDAGVVEPQRQPVPLPGLLAGLVEEQGPEAERRGLRLGLRLPAGAAAAPPTAQSDPALLERMLRNLLVNALKYTRRGGVLLSLRRHGRGRPGGGWRIEVWDTGIGIAAADQRRVFDEFYQAPAERPEPPDGPGLPPREAGLGLGLAIVQRLARLLDHPLALHSVAGRGTRLVLDLPACDGVRRAPRPAPAPLRLALRVAVIEDDLEVRAALRSLLLAWGCRVGDGPGATEALADLGEGPVDAVLADLRLAEGRDGLAEVAALRSRAGSPVPALVVTGDTAAAHLRALQASGLPWLAKPVQVDALHAWLAAVAVAPGASPGRAPPAG</sequence>
<dbReference type="InterPro" id="IPR004358">
    <property type="entry name" value="Sig_transdc_His_kin-like_C"/>
</dbReference>
<feature type="domain" description="Response regulatory" evidence="9">
    <location>
        <begin position="664"/>
        <end position="779"/>
    </location>
</feature>
<evidence type="ECO:0000256" key="5">
    <source>
        <dbReference type="ARBA" id="ARBA00022777"/>
    </source>
</evidence>
<reference evidence="10 11" key="2">
    <citation type="journal article" date="2016" name="Science">
        <title>A bacterium that degrades and assimilates poly(ethylene terephthalate).</title>
        <authorList>
            <person name="Yoshida S."/>
            <person name="Hiraga K."/>
            <person name="Takehana T."/>
            <person name="Taniguchi I."/>
            <person name="Yamaji H."/>
            <person name="Maeda Y."/>
            <person name="Toyohara K."/>
            <person name="Miyamoto K."/>
            <person name="Kimura Y."/>
            <person name="Oda K."/>
        </authorList>
    </citation>
    <scope>NUCLEOTIDE SEQUENCE [LARGE SCALE GENOMIC DNA]</scope>
    <source>
        <strain evidence="11">NBRC 110686 / TISTR 2288 / 201-F6</strain>
    </source>
</reference>
<dbReference type="InterPro" id="IPR011990">
    <property type="entry name" value="TPR-like_helical_dom_sf"/>
</dbReference>
<feature type="domain" description="Histidine kinase" evidence="8">
    <location>
        <begin position="413"/>
        <end position="646"/>
    </location>
</feature>
<dbReference type="Gene3D" id="1.10.287.130">
    <property type="match status" value="1"/>
</dbReference>
<dbReference type="Proteomes" id="UP000037660">
    <property type="component" value="Unassembled WGS sequence"/>
</dbReference>
<proteinExistence type="predicted"/>
<evidence type="ECO:0000256" key="7">
    <source>
        <dbReference type="SAM" id="Coils"/>
    </source>
</evidence>
<evidence type="ECO:0000256" key="2">
    <source>
        <dbReference type="ARBA" id="ARBA00012438"/>
    </source>
</evidence>
<dbReference type="Pfam" id="PF02518">
    <property type="entry name" value="HATPase_c"/>
    <property type="match status" value="1"/>
</dbReference>
<evidence type="ECO:0000313" key="11">
    <source>
        <dbReference type="Proteomes" id="UP000037660"/>
    </source>
</evidence>
<evidence type="ECO:0000313" key="10">
    <source>
        <dbReference type="EMBL" id="GAP35359.1"/>
    </source>
</evidence>
<keyword evidence="3 6" id="KW-0597">Phosphoprotein</keyword>
<dbReference type="CDD" id="cd00082">
    <property type="entry name" value="HisKA"/>
    <property type="match status" value="1"/>
</dbReference>
<evidence type="ECO:0000256" key="4">
    <source>
        <dbReference type="ARBA" id="ARBA00022679"/>
    </source>
</evidence>
<dbReference type="GO" id="GO:0009927">
    <property type="term" value="F:histidine phosphotransfer kinase activity"/>
    <property type="evidence" value="ECO:0007669"/>
    <property type="project" value="TreeGrafter"/>
</dbReference>
<comment type="catalytic activity">
    <reaction evidence="1">
        <text>ATP + protein L-histidine = ADP + protein N-phospho-L-histidine.</text>
        <dbReference type="EC" id="2.7.13.3"/>
    </reaction>
</comment>
<dbReference type="GO" id="GO:0000155">
    <property type="term" value="F:phosphorelay sensor kinase activity"/>
    <property type="evidence" value="ECO:0007669"/>
    <property type="project" value="InterPro"/>
</dbReference>
<dbReference type="PROSITE" id="PS50109">
    <property type="entry name" value="HIS_KIN"/>
    <property type="match status" value="1"/>
</dbReference>
<dbReference type="EC" id="2.7.13.3" evidence="2"/>
<dbReference type="InterPro" id="IPR003661">
    <property type="entry name" value="HisK_dim/P_dom"/>
</dbReference>